<feature type="compositionally biased region" description="Basic and acidic residues" evidence="5">
    <location>
        <begin position="30"/>
        <end position="39"/>
    </location>
</feature>
<reference evidence="7" key="1">
    <citation type="submission" date="2021-01" db="EMBL/GenBank/DDBJ databases">
        <authorList>
            <person name="Corre E."/>
            <person name="Pelletier E."/>
            <person name="Niang G."/>
            <person name="Scheremetjew M."/>
            <person name="Finn R."/>
            <person name="Kale V."/>
            <person name="Holt S."/>
            <person name="Cochrane G."/>
            <person name="Meng A."/>
            <person name="Brown T."/>
            <person name="Cohen L."/>
        </authorList>
    </citation>
    <scope>NUCLEOTIDE SEQUENCE</scope>
    <source>
        <strain evidence="7">CCMP2084</strain>
    </source>
</reference>
<organism evidence="7">
    <name type="scientific">Attheya septentrionalis</name>
    <dbReference type="NCBI Taxonomy" id="420275"/>
    <lineage>
        <taxon>Eukaryota</taxon>
        <taxon>Sar</taxon>
        <taxon>Stramenopiles</taxon>
        <taxon>Ochrophyta</taxon>
        <taxon>Bacillariophyta</taxon>
        <taxon>Coscinodiscophyceae</taxon>
        <taxon>Chaetocerotophycidae</taxon>
        <taxon>Chaetocerotales</taxon>
        <taxon>Attheyaceae</taxon>
        <taxon>Attheya</taxon>
    </lineage>
</organism>
<dbReference type="GO" id="GO:0046872">
    <property type="term" value="F:metal ion binding"/>
    <property type="evidence" value="ECO:0007669"/>
    <property type="project" value="UniProtKB-KW"/>
</dbReference>
<accession>A0A7S2XTG3</accession>
<evidence type="ECO:0000259" key="6">
    <source>
        <dbReference type="PROSITE" id="PS50255"/>
    </source>
</evidence>
<sequence>MFKASINGPNRRKNRVGSSLSTPETTKNQQDQEKVEAPLRFRVKRSTDDNTPSEEGHACYFTANSIAGKELIRQHQLQLSQSEVTQQEGQNDPILIHFHDIPVFVLRAIPIDEQQTDTNPVRKGEEDVGTMYISEVHCHNHKICEDSIYKVTCCSRPPTQNDNGDYDELAAVEVEVLLRNTRSDEFNMEVQEDSKHIYPETPSFSATSIAKHLMNHTYSCVLSVNEMMTISIEGIELVCRLSQIRIVSNAKEALGGGLTSAEASMDEPYRGKVAVNTEFYITSGASEALSHVTIEGERKLPTGQLPEDVIHVTTSDLEWFPVRRVLLAPCIKLTRYVQAGRGKYVNDALPLLSDEDRSDDAPIDDNCPHCKVPIDCCTFDRILLFIVSLLYPSEYKFVLNLSEVNAMADAAEALGLQPLIDLCTSQSSSFDSRVRKDRYIRFAEVKRRNDLGGELLILLDGMVLDITRWLEEHPGGPSIIPSQALNMDCTVFFEMYHVSRQSFLYLKSFYIGELSPEDHAALSSSAEGVSASDAFLQSLRSYTNEWRVKISENVSVEIHKSF</sequence>
<feature type="region of interest" description="Disordered" evidence="5">
    <location>
        <begin position="1"/>
        <end position="56"/>
    </location>
</feature>
<dbReference type="EMBL" id="HBHQ01026618">
    <property type="protein sequence ID" value="CAD9826188.1"/>
    <property type="molecule type" value="Transcribed_RNA"/>
</dbReference>
<dbReference type="PANTHER" id="PTHR19359">
    <property type="entry name" value="CYTOCHROME B5"/>
    <property type="match status" value="1"/>
</dbReference>
<dbReference type="GO" id="GO:0020037">
    <property type="term" value="F:heme binding"/>
    <property type="evidence" value="ECO:0007669"/>
    <property type="project" value="TreeGrafter"/>
</dbReference>
<dbReference type="Gene3D" id="3.10.120.10">
    <property type="entry name" value="Cytochrome b5-like heme/steroid binding domain"/>
    <property type="match status" value="1"/>
</dbReference>
<gene>
    <name evidence="7" type="ORF">ASEP1449_LOCUS18022</name>
</gene>
<dbReference type="SUPFAM" id="SSF55856">
    <property type="entry name" value="Cytochrome b5-like heme/steroid binding domain"/>
    <property type="match status" value="1"/>
</dbReference>
<keyword evidence="1" id="KW-0349">Heme</keyword>
<dbReference type="InterPro" id="IPR036400">
    <property type="entry name" value="Cyt_B5-like_heme/steroid_sf"/>
</dbReference>
<dbReference type="PANTHER" id="PTHR19359:SF95">
    <property type="entry name" value="CYTOCHROME B5 TYPE B"/>
    <property type="match status" value="1"/>
</dbReference>
<evidence type="ECO:0000256" key="1">
    <source>
        <dbReference type="ARBA" id="ARBA00022617"/>
    </source>
</evidence>
<dbReference type="Pfam" id="PF00173">
    <property type="entry name" value="Cyt-b5"/>
    <property type="match status" value="1"/>
</dbReference>
<evidence type="ECO:0000256" key="2">
    <source>
        <dbReference type="ARBA" id="ARBA00022723"/>
    </source>
</evidence>
<dbReference type="SMART" id="SM01117">
    <property type="entry name" value="Cyt-b5"/>
    <property type="match status" value="1"/>
</dbReference>
<feature type="domain" description="Cytochrome b5 heme-binding" evidence="6">
    <location>
        <begin position="437"/>
        <end position="515"/>
    </location>
</feature>
<feature type="compositionally biased region" description="Polar residues" evidence="5">
    <location>
        <begin position="16"/>
        <end position="29"/>
    </location>
</feature>
<protein>
    <recommendedName>
        <fullName evidence="6">Cytochrome b5 heme-binding domain-containing protein</fullName>
    </recommendedName>
</protein>
<dbReference type="InterPro" id="IPR001199">
    <property type="entry name" value="Cyt_B5-like_heme/steroid-bd"/>
</dbReference>
<dbReference type="GO" id="GO:0016020">
    <property type="term" value="C:membrane"/>
    <property type="evidence" value="ECO:0007669"/>
    <property type="project" value="TreeGrafter"/>
</dbReference>
<name>A0A7S2XTG3_9STRA</name>
<dbReference type="PROSITE" id="PS50255">
    <property type="entry name" value="CYTOCHROME_B5_2"/>
    <property type="match status" value="1"/>
</dbReference>
<keyword evidence="2" id="KW-0479">Metal-binding</keyword>
<evidence type="ECO:0000256" key="5">
    <source>
        <dbReference type="SAM" id="MobiDB-lite"/>
    </source>
</evidence>
<keyword evidence="3" id="KW-0408">Iron</keyword>
<dbReference type="InterPro" id="IPR050668">
    <property type="entry name" value="Cytochrome_b5"/>
</dbReference>
<evidence type="ECO:0000313" key="7">
    <source>
        <dbReference type="EMBL" id="CAD9826188.1"/>
    </source>
</evidence>
<evidence type="ECO:0000256" key="4">
    <source>
        <dbReference type="ARBA" id="ARBA00038168"/>
    </source>
</evidence>
<dbReference type="AlphaFoldDB" id="A0A7S2XTG3"/>
<proteinExistence type="inferred from homology"/>
<comment type="similarity">
    <text evidence="4">Belongs to the cytochrome b5 family.</text>
</comment>
<evidence type="ECO:0000256" key="3">
    <source>
        <dbReference type="ARBA" id="ARBA00023004"/>
    </source>
</evidence>